<dbReference type="EMBL" id="CP007441">
    <property type="protein sequence ID" value="AHL74004.1"/>
    <property type="molecule type" value="Genomic_DNA"/>
</dbReference>
<protein>
    <recommendedName>
        <fullName evidence="4">TIGR02444 family protein</fullName>
    </recommendedName>
</protein>
<name>W8QUT7_STUST</name>
<proteinExistence type="predicted"/>
<dbReference type="Proteomes" id="UP000019522">
    <property type="component" value="Chromosome"/>
</dbReference>
<organism evidence="2 3">
    <name type="scientific">Stutzerimonas stutzeri</name>
    <name type="common">Pseudomonas stutzeri</name>
    <dbReference type="NCBI Taxonomy" id="316"/>
    <lineage>
        <taxon>Bacteria</taxon>
        <taxon>Pseudomonadati</taxon>
        <taxon>Pseudomonadota</taxon>
        <taxon>Gammaproteobacteria</taxon>
        <taxon>Pseudomonadales</taxon>
        <taxon>Pseudomonadaceae</taxon>
        <taxon>Stutzerimonas</taxon>
    </lineage>
</organism>
<dbReference type="NCBIfam" id="TIGR02444">
    <property type="entry name" value="TIGR02444 family protein"/>
    <property type="match status" value="1"/>
</dbReference>
<dbReference type="Pfam" id="PF09523">
    <property type="entry name" value="DUF2390"/>
    <property type="match status" value="1"/>
</dbReference>
<dbReference type="PATRIC" id="fig|316.77.peg.482"/>
<sequence>MTRNDLWTFALACYAQPDVETACLGLQTAGADVCLLLAGAWLECRGIGCNEARLAQLKDISDDWRTQVVAPLRNLRQCWREAATADNDLAGLRAQVKKLELHAEKIQLKRLQDVAQHWPTARESTGWLERLCANLGGDTRRPVEILRCAAAAQLAIGED</sequence>
<reference evidence="2 3" key="2">
    <citation type="submission" date="2014-03" db="EMBL/GenBank/DDBJ databases">
        <authorList>
            <person name="Baltrus D."/>
            <person name="Dougherty K."/>
        </authorList>
    </citation>
    <scope>NUCLEOTIDE SEQUENCE</scope>
    <source>
        <strain evidence="2 3">28a24</strain>
    </source>
</reference>
<dbReference type="KEGG" id="pstt:CH92_02375"/>
<feature type="coiled-coil region" evidence="1">
    <location>
        <begin position="82"/>
        <end position="109"/>
    </location>
</feature>
<accession>W8QUT7</accession>
<reference evidence="3" key="1">
    <citation type="journal article" date="2014" name="Genome Announc.">
        <title>Complete Genome Sequence of the Highly Transformable Pseudomonas stutzeri Strain 28a24.</title>
        <authorList>
            <person name="Smith B.A."/>
            <person name="Dougherty K.M."/>
            <person name="Baltrus D.A."/>
        </authorList>
    </citation>
    <scope>NUCLEOTIDE SEQUENCE [LARGE SCALE GENOMIC DNA]</scope>
    <source>
        <strain evidence="3">28a24</strain>
    </source>
</reference>
<evidence type="ECO:0000313" key="2">
    <source>
        <dbReference type="EMBL" id="AHL74004.1"/>
    </source>
</evidence>
<dbReference type="OrthoDB" id="5795846at2"/>
<evidence type="ECO:0000256" key="1">
    <source>
        <dbReference type="SAM" id="Coils"/>
    </source>
</evidence>
<dbReference type="AlphaFoldDB" id="W8QUT7"/>
<evidence type="ECO:0008006" key="4">
    <source>
        <dbReference type="Google" id="ProtNLM"/>
    </source>
</evidence>
<gene>
    <name evidence="2" type="ORF">CH92_02375</name>
</gene>
<dbReference type="RefSeq" id="WP_025240192.1">
    <property type="nucleotide sequence ID" value="NZ_CP007441.1"/>
</dbReference>
<dbReference type="InterPro" id="IPR012659">
    <property type="entry name" value="CHP02444"/>
</dbReference>
<keyword evidence="1" id="KW-0175">Coiled coil</keyword>
<evidence type="ECO:0000313" key="3">
    <source>
        <dbReference type="Proteomes" id="UP000019522"/>
    </source>
</evidence>